<gene>
    <name evidence="3" type="ORF">HNQ92_005233</name>
</gene>
<evidence type="ECO:0000256" key="2">
    <source>
        <dbReference type="SAM" id="Phobius"/>
    </source>
</evidence>
<proteinExistence type="predicted"/>
<keyword evidence="2" id="KW-0472">Membrane</keyword>
<dbReference type="Proteomes" id="UP000557307">
    <property type="component" value="Unassembled WGS sequence"/>
</dbReference>
<comment type="caution">
    <text evidence="3">The sequence shown here is derived from an EMBL/GenBank/DDBJ whole genome shotgun (WGS) entry which is preliminary data.</text>
</comment>
<dbReference type="EMBL" id="JACHGF010000013">
    <property type="protein sequence ID" value="MBB5287071.1"/>
    <property type="molecule type" value="Genomic_DNA"/>
</dbReference>
<keyword evidence="2" id="KW-0812">Transmembrane</keyword>
<evidence type="ECO:0000313" key="3">
    <source>
        <dbReference type="EMBL" id="MBB5287071.1"/>
    </source>
</evidence>
<keyword evidence="4" id="KW-1185">Reference proteome</keyword>
<reference evidence="3 4" key="1">
    <citation type="submission" date="2020-08" db="EMBL/GenBank/DDBJ databases">
        <title>Genomic Encyclopedia of Type Strains, Phase IV (KMG-IV): sequencing the most valuable type-strain genomes for metagenomic binning, comparative biology and taxonomic classification.</title>
        <authorList>
            <person name="Goeker M."/>
        </authorList>
    </citation>
    <scope>NUCLEOTIDE SEQUENCE [LARGE SCALE GENOMIC DNA]</scope>
    <source>
        <strain evidence="3 4">DSM 105074</strain>
    </source>
</reference>
<dbReference type="AlphaFoldDB" id="A0A840TSZ4"/>
<organism evidence="3 4">
    <name type="scientific">Rhabdobacter roseus</name>
    <dbReference type="NCBI Taxonomy" id="1655419"/>
    <lineage>
        <taxon>Bacteria</taxon>
        <taxon>Pseudomonadati</taxon>
        <taxon>Bacteroidota</taxon>
        <taxon>Cytophagia</taxon>
        <taxon>Cytophagales</taxon>
        <taxon>Cytophagaceae</taxon>
        <taxon>Rhabdobacter</taxon>
    </lineage>
</organism>
<evidence type="ECO:0000313" key="4">
    <source>
        <dbReference type="Proteomes" id="UP000557307"/>
    </source>
</evidence>
<evidence type="ECO:0000256" key="1">
    <source>
        <dbReference type="SAM" id="MobiDB-lite"/>
    </source>
</evidence>
<protein>
    <submittedName>
        <fullName evidence="3">Uncharacterized protein</fullName>
    </submittedName>
</protein>
<name>A0A840TSZ4_9BACT</name>
<keyword evidence="2" id="KW-1133">Transmembrane helix</keyword>
<sequence>MTTRIIVIFLGTFSFSLFVYLIYRIYNKFYSVTPKLVTVPLQPNRSALLAKQRKVVNERRNEIRGGSTAEKPSQAVPEEKGNPEPDPMDSGFGEDLGLAIAESQEKSASTLVKRRSRFADMKSAAEELKEIYNRNSKIE</sequence>
<dbReference type="RefSeq" id="WP_184178801.1">
    <property type="nucleotide sequence ID" value="NZ_JACHGF010000013.1"/>
</dbReference>
<feature type="region of interest" description="Disordered" evidence="1">
    <location>
        <begin position="58"/>
        <end position="94"/>
    </location>
</feature>
<accession>A0A840TSZ4</accession>
<feature type="transmembrane region" description="Helical" evidence="2">
    <location>
        <begin position="6"/>
        <end position="26"/>
    </location>
</feature>